<dbReference type="Gene3D" id="3.90.79.10">
    <property type="entry name" value="Nucleoside Triphosphate Pyrophosphohydrolase"/>
    <property type="match status" value="1"/>
</dbReference>
<dbReference type="InterPro" id="IPR015797">
    <property type="entry name" value="NUDIX_hydrolase-like_dom_sf"/>
</dbReference>
<sequence>MSEKQFTVPPHLEQYTAPLAVFRAANPQYTHFVVGGLVFSNPTPTTDNPSPESKVLLLRRALTDSLPGYWEGPGGGCEETDDSIVDAVVREVREESGLHVSRVVDLVGIEEWVKLKPDQVVKAVKFHFLVEVWEAQGFIPGGEGQVVERWEDGVLLTPEEHDAFVWEGVDEVRASLEGKGKYMVLEDEGRNLVKAFELVR</sequence>
<dbReference type="SUPFAM" id="SSF55811">
    <property type="entry name" value="Nudix"/>
    <property type="match status" value="1"/>
</dbReference>
<dbReference type="PANTHER" id="PTHR43736:SF1">
    <property type="entry name" value="DIHYDRONEOPTERIN TRIPHOSPHATE DIPHOSPHATASE"/>
    <property type="match status" value="1"/>
</dbReference>
<dbReference type="EMBL" id="ML742048">
    <property type="protein sequence ID" value="KAE8152768.1"/>
    <property type="molecule type" value="Genomic_DNA"/>
</dbReference>
<keyword evidence="3" id="KW-1185">Reference proteome</keyword>
<proteinExistence type="predicted"/>
<reference evidence="2 3" key="1">
    <citation type="submission" date="2019-04" db="EMBL/GenBank/DDBJ databases">
        <title>Friends and foes A comparative genomics study of 23 Aspergillus species from section Flavi.</title>
        <authorList>
            <consortium name="DOE Joint Genome Institute"/>
            <person name="Kjaerbolling I."/>
            <person name="Vesth T."/>
            <person name="Frisvad J.C."/>
            <person name="Nybo J.L."/>
            <person name="Theobald S."/>
            <person name="Kildgaard S."/>
            <person name="Isbrandt T."/>
            <person name="Kuo A."/>
            <person name="Sato A."/>
            <person name="Lyhne E.K."/>
            <person name="Kogle M.E."/>
            <person name="Wiebenga A."/>
            <person name="Kun R.S."/>
            <person name="Lubbers R.J."/>
            <person name="Makela M.R."/>
            <person name="Barry K."/>
            <person name="Chovatia M."/>
            <person name="Clum A."/>
            <person name="Daum C."/>
            <person name="Haridas S."/>
            <person name="He G."/>
            <person name="LaButti K."/>
            <person name="Lipzen A."/>
            <person name="Mondo S."/>
            <person name="Riley R."/>
            <person name="Salamov A."/>
            <person name="Simmons B.A."/>
            <person name="Magnuson J.K."/>
            <person name="Henrissat B."/>
            <person name="Mortensen U.H."/>
            <person name="Larsen T.O."/>
            <person name="Devries R.P."/>
            <person name="Grigoriev I.V."/>
            <person name="Machida M."/>
            <person name="Baker S.E."/>
            <person name="Andersen M.R."/>
        </authorList>
    </citation>
    <scope>NUCLEOTIDE SEQUENCE [LARGE SCALE GENOMIC DNA]</scope>
    <source>
        <strain evidence="2 3">IBT 18842</strain>
    </source>
</reference>
<protein>
    <submittedName>
        <fullName evidence="2">NUDIX hydrolase domain-like protein</fullName>
    </submittedName>
</protein>
<gene>
    <name evidence="2" type="ORF">BDV25DRAFT_137575</name>
</gene>
<accession>A0A5N6U2G7</accession>
<name>A0A5N6U2G7_ASPAV</name>
<dbReference type="AlphaFoldDB" id="A0A5N6U2G7"/>
<dbReference type="Proteomes" id="UP000325780">
    <property type="component" value="Unassembled WGS sequence"/>
</dbReference>
<evidence type="ECO:0000313" key="2">
    <source>
        <dbReference type="EMBL" id="KAE8152768.1"/>
    </source>
</evidence>
<evidence type="ECO:0000313" key="3">
    <source>
        <dbReference type="Proteomes" id="UP000325780"/>
    </source>
</evidence>
<feature type="domain" description="Nudix hydrolase" evidence="1">
    <location>
        <begin position="29"/>
        <end position="190"/>
    </location>
</feature>
<organism evidence="2 3">
    <name type="scientific">Aspergillus avenaceus</name>
    <dbReference type="NCBI Taxonomy" id="36643"/>
    <lineage>
        <taxon>Eukaryota</taxon>
        <taxon>Fungi</taxon>
        <taxon>Dikarya</taxon>
        <taxon>Ascomycota</taxon>
        <taxon>Pezizomycotina</taxon>
        <taxon>Eurotiomycetes</taxon>
        <taxon>Eurotiomycetidae</taxon>
        <taxon>Eurotiales</taxon>
        <taxon>Aspergillaceae</taxon>
        <taxon>Aspergillus</taxon>
        <taxon>Aspergillus subgen. Circumdati</taxon>
    </lineage>
</organism>
<dbReference type="Pfam" id="PF00293">
    <property type="entry name" value="NUDIX"/>
    <property type="match status" value="1"/>
</dbReference>
<dbReference type="InterPro" id="IPR000086">
    <property type="entry name" value="NUDIX_hydrolase_dom"/>
</dbReference>
<evidence type="ECO:0000259" key="1">
    <source>
        <dbReference type="PROSITE" id="PS51462"/>
    </source>
</evidence>
<dbReference type="GO" id="GO:0016787">
    <property type="term" value="F:hydrolase activity"/>
    <property type="evidence" value="ECO:0007669"/>
    <property type="project" value="UniProtKB-KW"/>
</dbReference>
<dbReference type="OrthoDB" id="276276at2759"/>
<dbReference type="PANTHER" id="PTHR43736">
    <property type="entry name" value="ADP-RIBOSE PYROPHOSPHATASE"/>
    <property type="match status" value="1"/>
</dbReference>
<keyword evidence="2" id="KW-0378">Hydrolase</keyword>
<dbReference type="PROSITE" id="PS51462">
    <property type="entry name" value="NUDIX"/>
    <property type="match status" value="1"/>
</dbReference>
<dbReference type="CDD" id="cd02883">
    <property type="entry name" value="NUDIX_Hydrolase"/>
    <property type="match status" value="1"/>
</dbReference>